<reference evidence="2 3" key="1">
    <citation type="journal article" date="2021" name="Elife">
        <title>Chloroplast acquisition without the gene transfer in kleptoplastic sea slugs, Plakobranchus ocellatus.</title>
        <authorList>
            <person name="Maeda T."/>
            <person name="Takahashi S."/>
            <person name="Yoshida T."/>
            <person name="Shimamura S."/>
            <person name="Takaki Y."/>
            <person name="Nagai Y."/>
            <person name="Toyoda A."/>
            <person name="Suzuki Y."/>
            <person name="Arimoto A."/>
            <person name="Ishii H."/>
            <person name="Satoh N."/>
            <person name="Nishiyama T."/>
            <person name="Hasebe M."/>
            <person name="Maruyama T."/>
            <person name="Minagawa J."/>
            <person name="Obokata J."/>
            <person name="Shigenobu S."/>
        </authorList>
    </citation>
    <scope>NUCLEOTIDE SEQUENCE [LARGE SCALE GENOMIC DNA]</scope>
</reference>
<keyword evidence="3" id="KW-1185">Reference proteome</keyword>
<proteinExistence type="predicted"/>
<accession>A0AAV4IHN5</accession>
<gene>
    <name evidence="2" type="ORF">ElyMa_004760600</name>
</gene>
<dbReference type="AlphaFoldDB" id="A0AAV4IHN5"/>
<comment type="caution">
    <text evidence="2">The sequence shown here is derived from an EMBL/GenBank/DDBJ whole genome shotgun (WGS) entry which is preliminary data.</text>
</comment>
<sequence length="100" mass="11073">MGCKESKPVNMVRGNSVRPETQGSANGEKLGEASINSLVTADPRSPMDARQMFKIKQSWKGIRRNMELTGVEMFLRCLISSVQNETLTFVEAFGPKNLVP</sequence>
<dbReference type="EMBL" id="BMAT01009554">
    <property type="protein sequence ID" value="GFS08602.1"/>
    <property type="molecule type" value="Genomic_DNA"/>
</dbReference>
<dbReference type="Proteomes" id="UP000762676">
    <property type="component" value="Unassembled WGS sequence"/>
</dbReference>
<evidence type="ECO:0000313" key="3">
    <source>
        <dbReference type="Proteomes" id="UP000762676"/>
    </source>
</evidence>
<evidence type="ECO:0000256" key="1">
    <source>
        <dbReference type="SAM" id="MobiDB-lite"/>
    </source>
</evidence>
<name>A0AAV4IHN5_9GAST</name>
<protein>
    <submittedName>
        <fullName evidence="2">Neuroglobin-1</fullName>
    </submittedName>
</protein>
<feature type="region of interest" description="Disordered" evidence="1">
    <location>
        <begin position="1"/>
        <end position="31"/>
    </location>
</feature>
<evidence type="ECO:0000313" key="2">
    <source>
        <dbReference type="EMBL" id="GFS08602.1"/>
    </source>
</evidence>
<organism evidence="2 3">
    <name type="scientific">Elysia marginata</name>
    <dbReference type="NCBI Taxonomy" id="1093978"/>
    <lineage>
        <taxon>Eukaryota</taxon>
        <taxon>Metazoa</taxon>
        <taxon>Spiralia</taxon>
        <taxon>Lophotrochozoa</taxon>
        <taxon>Mollusca</taxon>
        <taxon>Gastropoda</taxon>
        <taxon>Heterobranchia</taxon>
        <taxon>Euthyneura</taxon>
        <taxon>Panpulmonata</taxon>
        <taxon>Sacoglossa</taxon>
        <taxon>Placobranchoidea</taxon>
        <taxon>Plakobranchidae</taxon>
        <taxon>Elysia</taxon>
    </lineage>
</organism>